<evidence type="ECO:0000256" key="8">
    <source>
        <dbReference type="ARBA" id="ARBA00022932"/>
    </source>
</evidence>
<evidence type="ECO:0000259" key="12">
    <source>
        <dbReference type="PROSITE" id="PS50994"/>
    </source>
</evidence>
<dbReference type="Gene3D" id="2.40.50.40">
    <property type="match status" value="1"/>
</dbReference>
<keyword evidence="10" id="KW-0233">DNA recombination</keyword>
<evidence type="ECO:0000313" key="14">
    <source>
        <dbReference type="Proteomes" id="UP000827284"/>
    </source>
</evidence>
<evidence type="ECO:0000256" key="2">
    <source>
        <dbReference type="ARBA" id="ARBA00022723"/>
    </source>
</evidence>
<dbReference type="InterPro" id="IPR012337">
    <property type="entry name" value="RNaseH-like_sf"/>
</dbReference>
<dbReference type="GO" id="GO:0004190">
    <property type="term" value="F:aspartic-type endopeptidase activity"/>
    <property type="evidence" value="ECO:0007669"/>
    <property type="project" value="UniProtKB-KW"/>
</dbReference>
<dbReference type="SUPFAM" id="SSF53098">
    <property type="entry name" value="Ribonuclease H-like"/>
    <property type="match status" value="1"/>
</dbReference>
<dbReference type="GO" id="GO:0003964">
    <property type="term" value="F:RNA-directed DNA polymerase activity"/>
    <property type="evidence" value="ECO:0007669"/>
    <property type="project" value="UniProtKB-KW"/>
</dbReference>
<keyword evidence="14" id="KW-1185">Reference proteome</keyword>
<evidence type="ECO:0000313" key="13">
    <source>
        <dbReference type="EMBL" id="GJJ67795.1"/>
    </source>
</evidence>
<evidence type="ECO:0000256" key="4">
    <source>
        <dbReference type="ARBA" id="ARBA00022801"/>
    </source>
</evidence>
<keyword evidence="8" id="KW-0239">DNA-directed DNA polymerase</keyword>
<keyword evidence="5" id="KW-0460">Magnesium</keyword>
<evidence type="ECO:0000256" key="3">
    <source>
        <dbReference type="ARBA" id="ARBA00022750"/>
    </source>
</evidence>
<feature type="domain" description="Integrase catalytic" evidence="12">
    <location>
        <begin position="121"/>
        <end position="286"/>
    </location>
</feature>
<dbReference type="PROSITE" id="PS50013">
    <property type="entry name" value="CHROMO_2"/>
    <property type="match status" value="1"/>
</dbReference>
<keyword evidence="8" id="KW-0548">Nucleotidyltransferase</keyword>
<keyword evidence="8" id="KW-0808">Transferase</keyword>
<comment type="caution">
    <text evidence="13">The sequence shown here is derived from an EMBL/GenBank/DDBJ whole genome shotgun (WGS) entry which is preliminary data.</text>
</comment>
<dbReference type="Pfam" id="PF00385">
    <property type="entry name" value="Chromo"/>
    <property type="match status" value="1"/>
</dbReference>
<dbReference type="InterPro" id="IPR050951">
    <property type="entry name" value="Retrovirus_Pol_polyprotein"/>
</dbReference>
<dbReference type="AlphaFoldDB" id="A0A9P3LRP7"/>
<keyword evidence="9" id="KW-0238">DNA-binding</keyword>
<dbReference type="GO" id="GO:0006508">
    <property type="term" value="P:proteolysis"/>
    <property type="evidence" value="ECO:0007669"/>
    <property type="project" value="UniProtKB-KW"/>
</dbReference>
<name>A0A9P3LRP7_9FUNG</name>
<feature type="domain" description="Chromo" evidence="11">
    <location>
        <begin position="435"/>
        <end position="490"/>
    </location>
</feature>
<proteinExistence type="predicted"/>
<dbReference type="SUPFAM" id="SSF54160">
    <property type="entry name" value="Chromo domain-like"/>
    <property type="match status" value="1"/>
</dbReference>
<dbReference type="PANTHER" id="PTHR37984:SF5">
    <property type="entry name" value="PROTEIN NYNRIN-LIKE"/>
    <property type="match status" value="1"/>
</dbReference>
<dbReference type="Pfam" id="PF17921">
    <property type="entry name" value="Integrase_H2C2"/>
    <property type="match status" value="1"/>
</dbReference>
<dbReference type="InterPro" id="IPR001584">
    <property type="entry name" value="Integrase_cat-core"/>
</dbReference>
<reference evidence="13" key="1">
    <citation type="submission" date="2021-11" db="EMBL/GenBank/DDBJ databases">
        <authorList>
            <person name="Herlambang A."/>
            <person name="Guo Y."/>
            <person name="Takashima Y."/>
            <person name="Nishizawa T."/>
        </authorList>
    </citation>
    <scope>NUCLEOTIDE SEQUENCE</scope>
    <source>
        <strain evidence="13">E1425</strain>
    </source>
</reference>
<dbReference type="InterPro" id="IPR056924">
    <property type="entry name" value="SH3_Tf2-1"/>
</dbReference>
<dbReference type="InterPro" id="IPR000953">
    <property type="entry name" value="Chromo/chromo_shadow_dom"/>
</dbReference>
<sequence>MEFKYEPGVENIVPDTLSRRPDYPNPDPIELHNLSLSLSSDVRDQLVQDYENDPRLGPIYKGCLEGKVANGYRFENNLRYYTRRGTTTLAIPRKSSIRLTLLRDAHHSTTAGHFGFQKTFDNLRRFVYWPHIANDTQTYVATCDKSRNFNAVTVFVDKLTKLAHFVPSTTTATALDVAHQFFDNIFKLHGLPTSIISDRDTRFTSRFWQELHRMLDVKLALSTAYHPQTDGQTEVMNKTLKTMLRAFIDNKQSNWDQLLPSLEFAYNNAVNASTGFSPFFLNSGQHPRLPAALLSVPNSTVPTVDTFLNDQATTLTLAQDALQRAQDHQEEQANKRRRDHTFKVGDQVLLRATNITIPADSISPADKLRPQYLGPFTLLEQHSPVSFRVEVPPFYKIHDVFHVDVLRPYLPSPESLGSRSAAPPDPTIIDGADEYEVDEILKYRKYRRQHQFLLSWKGYGREADEWIPLSNLDHSAEMVAAFKQQRGLSF</sequence>
<dbReference type="Proteomes" id="UP000827284">
    <property type="component" value="Unassembled WGS sequence"/>
</dbReference>
<keyword evidence="2" id="KW-0479">Metal-binding</keyword>
<dbReference type="GO" id="GO:0046872">
    <property type="term" value="F:metal ion binding"/>
    <property type="evidence" value="ECO:0007669"/>
    <property type="project" value="UniProtKB-KW"/>
</dbReference>
<dbReference type="GO" id="GO:0015074">
    <property type="term" value="P:DNA integration"/>
    <property type="evidence" value="ECO:0007669"/>
    <property type="project" value="UniProtKB-KW"/>
</dbReference>
<dbReference type="InterPro" id="IPR036397">
    <property type="entry name" value="RNaseH_sf"/>
</dbReference>
<evidence type="ECO:0000259" key="11">
    <source>
        <dbReference type="PROSITE" id="PS50013"/>
    </source>
</evidence>
<organism evidence="13 14">
    <name type="scientific">Entomortierella parvispora</name>
    <dbReference type="NCBI Taxonomy" id="205924"/>
    <lineage>
        <taxon>Eukaryota</taxon>
        <taxon>Fungi</taxon>
        <taxon>Fungi incertae sedis</taxon>
        <taxon>Mucoromycota</taxon>
        <taxon>Mortierellomycotina</taxon>
        <taxon>Mortierellomycetes</taxon>
        <taxon>Mortierellales</taxon>
        <taxon>Mortierellaceae</taxon>
        <taxon>Entomortierella</taxon>
    </lineage>
</organism>
<evidence type="ECO:0000256" key="6">
    <source>
        <dbReference type="ARBA" id="ARBA00022908"/>
    </source>
</evidence>
<evidence type="ECO:0000256" key="10">
    <source>
        <dbReference type="ARBA" id="ARBA00023172"/>
    </source>
</evidence>
<evidence type="ECO:0000256" key="1">
    <source>
        <dbReference type="ARBA" id="ARBA00022670"/>
    </source>
</evidence>
<reference evidence="13" key="2">
    <citation type="journal article" date="2022" name="Microbiol. Resour. Announc.">
        <title>Whole-Genome Sequence of Entomortierella parvispora E1425, a Mucoromycotan Fungus Associated with Burkholderiaceae-Related Endosymbiotic Bacteria.</title>
        <authorList>
            <person name="Herlambang A."/>
            <person name="Guo Y."/>
            <person name="Takashima Y."/>
            <person name="Narisawa K."/>
            <person name="Ohta H."/>
            <person name="Nishizawa T."/>
        </authorList>
    </citation>
    <scope>NUCLEOTIDE SEQUENCE</scope>
    <source>
        <strain evidence="13">E1425</strain>
    </source>
</reference>
<dbReference type="Pfam" id="PF24626">
    <property type="entry name" value="SH3_Tf2-1"/>
    <property type="match status" value="1"/>
</dbReference>
<dbReference type="GO" id="GO:0005634">
    <property type="term" value="C:nucleus"/>
    <property type="evidence" value="ECO:0007669"/>
    <property type="project" value="UniProtKB-ARBA"/>
</dbReference>
<gene>
    <name evidence="13" type="ORF">EMPS_00141</name>
</gene>
<protein>
    <submittedName>
        <fullName evidence="13">Uncharacterized protein</fullName>
    </submittedName>
</protein>
<dbReference type="GO" id="GO:0003887">
    <property type="term" value="F:DNA-directed DNA polymerase activity"/>
    <property type="evidence" value="ECO:0007669"/>
    <property type="project" value="UniProtKB-KW"/>
</dbReference>
<evidence type="ECO:0000256" key="5">
    <source>
        <dbReference type="ARBA" id="ARBA00022842"/>
    </source>
</evidence>
<dbReference type="CDD" id="cd00024">
    <property type="entry name" value="CD_CSD"/>
    <property type="match status" value="1"/>
</dbReference>
<keyword evidence="6" id="KW-0229">DNA integration</keyword>
<dbReference type="GO" id="GO:0003677">
    <property type="term" value="F:DNA binding"/>
    <property type="evidence" value="ECO:0007669"/>
    <property type="project" value="UniProtKB-KW"/>
</dbReference>
<keyword evidence="3" id="KW-0064">Aspartyl protease</keyword>
<keyword evidence="7" id="KW-0695">RNA-directed DNA polymerase</keyword>
<dbReference type="InterPro" id="IPR016197">
    <property type="entry name" value="Chromo-like_dom_sf"/>
</dbReference>
<keyword evidence="1" id="KW-0645">Protease</keyword>
<evidence type="ECO:0000256" key="9">
    <source>
        <dbReference type="ARBA" id="ARBA00023125"/>
    </source>
</evidence>
<dbReference type="SMART" id="SM00298">
    <property type="entry name" value="CHROMO"/>
    <property type="match status" value="1"/>
</dbReference>
<dbReference type="InterPro" id="IPR023780">
    <property type="entry name" value="Chromo_domain"/>
</dbReference>
<evidence type="ECO:0000256" key="7">
    <source>
        <dbReference type="ARBA" id="ARBA00022918"/>
    </source>
</evidence>
<dbReference type="Gene3D" id="3.30.420.10">
    <property type="entry name" value="Ribonuclease H-like superfamily/Ribonuclease H"/>
    <property type="match status" value="1"/>
</dbReference>
<dbReference type="OrthoDB" id="2447315at2759"/>
<accession>A0A9P3LRP7</accession>
<dbReference type="PROSITE" id="PS50994">
    <property type="entry name" value="INTEGRASE"/>
    <property type="match status" value="1"/>
</dbReference>
<dbReference type="InterPro" id="IPR041588">
    <property type="entry name" value="Integrase_H2C2"/>
</dbReference>
<dbReference type="EMBL" id="BQFW01000001">
    <property type="protein sequence ID" value="GJJ67795.1"/>
    <property type="molecule type" value="Genomic_DNA"/>
</dbReference>
<keyword evidence="4" id="KW-0378">Hydrolase</keyword>
<dbReference type="FunFam" id="3.30.420.10:FF:000032">
    <property type="entry name" value="Retrovirus-related Pol polyprotein from transposon 297-like Protein"/>
    <property type="match status" value="1"/>
</dbReference>
<dbReference type="GO" id="GO:0006310">
    <property type="term" value="P:DNA recombination"/>
    <property type="evidence" value="ECO:0007669"/>
    <property type="project" value="UniProtKB-KW"/>
</dbReference>
<dbReference type="PANTHER" id="PTHR37984">
    <property type="entry name" value="PROTEIN CBG26694"/>
    <property type="match status" value="1"/>
</dbReference>